<dbReference type="InterPro" id="IPR036691">
    <property type="entry name" value="Endo/exonu/phosph_ase_sf"/>
</dbReference>
<proteinExistence type="inferred from homology"/>
<evidence type="ECO:0000256" key="21">
    <source>
        <dbReference type="ARBA" id="ARBA00031469"/>
    </source>
</evidence>
<keyword evidence="13" id="KW-0269">Exonuclease</keyword>
<comment type="cofactor">
    <cofactor evidence="2">
        <name>Mg(2+)</name>
        <dbReference type="ChEBI" id="CHEBI:18420"/>
    </cofactor>
</comment>
<comment type="subcellular location">
    <subcellularLocation>
        <location evidence="4">Cytoplasm</location>
    </subcellularLocation>
    <subcellularLocation>
        <location evidence="3">Nucleus</location>
    </subcellularLocation>
</comment>
<evidence type="ECO:0000256" key="9">
    <source>
        <dbReference type="ARBA" id="ARBA00022722"/>
    </source>
</evidence>
<evidence type="ECO:0000256" key="16">
    <source>
        <dbReference type="ARBA" id="ARBA00023015"/>
    </source>
</evidence>
<dbReference type="PANTHER" id="PTHR12121">
    <property type="entry name" value="CARBON CATABOLITE REPRESSOR PROTEIN 4"/>
    <property type="match status" value="1"/>
</dbReference>
<evidence type="ECO:0000256" key="5">
    <source>
        <dbReference type="ARBA" id="ARBA00010774"/>
    </source>
</evidence>
<dbReference type="Gene3D" id="3.80.10.10">
    <property type="entry name" value="Ribonuclease Inhibitor"/>
    <property type="match status" value="1"/>
</dbReference>
<feature type="compositionally biased region" description="Polar residues" evidence="24">
    <location>
        <begin position="61"/>
        <end position="97"/>
    </location>
</feature>
<name>A0A3N4L4A2_9PEZI</name>
<dbReference type="EC" id="3.1.13.4" evidence="6"/>
<dbReference type="SUPFAM" id="SSF56219">
    <property type="entry name" value="DNase I-like"/>
    <property type="match status" value="1"/>
</dbReference>
<evidence type="ECO:0000259" key="26">
    <source>
        <dbReference type="Pfam" id="PF23598"/>
    </source>
</evidence>
<dbReference type="OrthoDB" id="428734at2759"/>
<dbReference type="InterPro" id="IPR055414">
    <property type="entry name" value="LRR_R13L4/SHOC2-like"/>
</dbReference>
<evidence type="ECO:0000256" key="4">
    <source>
        <dbReference type="ARBA" id="ARBA00004496"/>
    </source>
</evidence>
<feature type="region of interest" description="Disordered" evidence="24">
    <location>
        <begin position="660"/>
        <end position="681"/>
    </location>
</feature>
<dbReference type="STRING" id="1392247.A0A3N4L4A2"/>
<evidence type="ECO:0000313" key="27">
    <source>
        <dbReference type="EMBL" id="RPB16342.1"/>
    </source>
</evidence>
<evidence type="ECO:0000256" key="8">
    <source>
        <dbReference type="ARBA" id="ARBA00022614"/>
    </source>
</evidence>
<evidence type="ECO:0000256" key="23">
    <source>
        <dbReference type="ARBA" id="ARBA00045495"/>
    </source>
</evidence>
<dbReference type="PANTHER" id="PTHR12121:SF100">
    <property type="entry name" value="POLY(A)-SPECIFIC RIBONUCLEASE"/>
    <property type="match status" value="1"/>
</dbReference>
<comment type="similarity">
    <text evidence="5">Belongs to the CCR4/nocturin family.</text>
</comment>
<keyword evidence="9" id="KW-0540">Nuclease</keyword>
<feature type="domain" description="Endonuclease/exonuclease/phosphatase" evidence="25">
    <location>
        <begin position="319"/>
        <end position="648"/>
    </location>
</feature>
<dbReference type="EMBL" id="ML119109">
    <property type="protein sequence ID" value="RPB16342.1"/>
    <property type="molecule type" value="Genomic_DNA"/>
</dbReference>
<feature type="region of interest" description="Disordered" evidence="24">
    <location>
        <begin position="119"/>
        <end position="152"/>
    </location>
</feature>
<evidence type="ECO:0000256" key="20">
    <source>
        <dbReference type="ARBA" id="ARBA00030493"/>
    </source>
</evidence>
<feature type="compositionally biased region" description="Polar residues" evidence="24">
    <location>
        <begin position="119"/>
        <end position="131"/>
    </location>
</feature>
<evidence type="ECO:0000256" key="1">
    <source>
        <dbReference type="ARBA" id="ARBA00001663"/>
    </source>
</evidence>
<evidence type="ECO:0000256" key="7">
    <source>
        <dbReference type="ARBA" id="ARBA00022490"/>
    </source>
</evidence>
<dbReference type="Gene3D" id="3.60.10.10">
    <property type="entry name" value="Endonuclease/exonuclease/phosphatase"/>
    <property type="match status" value="1"/>
</dbReference>
<evidence type="ECO:0000256" key="13">
    <source>
        <dbReference type="ARBA" id="ARBA00022839"/>
    </source>
</evidence>
<keyword evidence="10" id="KW-0479">Metal-binding</keyword>
<dbReference type="GO" id="GO:0046872">
    <property type="term" value="F:metal ion binding"/>
    <property type="evidence" value="ECO:0007669"/>
    <property type="project" value="UniProtKB-KW"/>
</dbReference>
<dbReference type="SMART" id="SM00364">
    <property type="entry name" value="LRR_BAC"/>
    <property type="match status" value="3"/>
</dbReference>
<reference evidence="27 28" key="1">
    <citation type="journal article" date="2018" name="Nat. Ecol. Evol.">
        <title>Pezizomycetes genomes reveal the molecular basis of ectomycorrhizal truffle lifestyle.</title>
        <authorList>
            <person name="Murat C."/>
            <person name="Payen T."/>
            <person name="Noel B."/>
            <person name="Kuo A."/>
            <person name="Morin E."/>
            <person name="Chen J."/>
            <person name="Kohler A."/>
            <person name="Krizsan K."/>
            <person name="Balestrini R."/>
            <person name="Da Silva C."/>
            <person name="Montanini B."/>
            <person name="Hainaut M."/>
            <person name="Levati E."/>
            <person name="Barry K.W."/>
            <person name="Belfiori B."/>
            <person name="Cichocki N."/>
            <person name="Clum A."/>
            <person name="Dockter R.B."/>
            <person name="Fauchery L."/>
            <person name="Guy J."/>
            <person name="Iotti M."/>
            <person name="Le Tacon F."/>
            <person name="Lindquist E.A."/>
            <person name="Lipzen A."/>
            <person name="Malagnac F."/>
            <person name="Mello A."/>
            <person name="Molinier V."/>
            <person name="Miyauchi S."/>
            <person name="Poulain J."/>
            <person name="Riccioni C."/>
            <person name="Rubini A."/>
            <person name="Sitrit Y."/>
            <person name="Splivallo R."/>
            <person name="Traeger S."/>
            <person name="Wang M."/>
            <person name="Zifcakova L."/>
            <person name="Wipf D."/>
            <person name="Zambonelli A."/>
            <person name="Paolocci F."/>
            <person name="Nowrousian M."/>
            <person name="Ottonello S."/>
            <person name="Baldrian P."/>
            <person name="Spatafora J.W."/>
            <person name="Henrissat B."/>
            <person name="Nagy L.G."/>
            <person name="Aury J.M."/>
            <person name="Wincker P."/>
            <person name="Grigoriev I.V."/>
            <person name="Bonfante P."/>
            <person name="Martin F.M."/>
        </authorList>
    </citation>
    <scope>NUCLEOTIDE SEQUENCE [LARGE SCALE GENOMIC DNA]</scope>
    <source>
        <strain evidence="27 28">CCBAS932</strain>
    </source>
</reference>
<keyword evidence="17" id="KW-0804">Transcription</keyword>
<keyword evidence="14" id="KW-0460">Magnesium</keyword>
<evidence type="ECO:0000256" key="11">
    <source>
        <dbReference type="ARBA" id="ARBA00022737"/>
    </source>
</evidence>
<dbReference type="SMART" id="SM00369">
    <property type="entry name" value="LRR_TYP"/>
    <property type="match status" value="2"/>
</dbReference>
<evidence type="ECO:0000256" key="12">
    <source>
        <dbReference type="ARBA" id="ARBA00022801"/>
    </source>
</evidence>
<feature type="domain" description="Disease resistance R13L4/SHOC-2-like LRR" evidence="26">
    <location>
        <begin position="185"/>
        <end position="256"/>
    </location>
</feature>
<keyword evidence="28" id="KW-1185">Reference proteome</keyword>
<keyword evidence="16" id="KW-0805">Transcription regulation</keyword>
<feature type="compositionally biased region" description="Low complexity" evidence="24">
    <location>
        <begin position="44"/>
        <end position="55"/>
    </location>
</feature>
<organism evidence="27 28">
    <name type="scientific">Morchella conica CCBAS932</name>
    <dbReference type="NCBI Taxonomy" id="1392247"/>
    <lineage>
        <taxon>Eukaryota</taxon>
        <taxon>Fungi</taxon>
        <taxon>Dikarya</taxon>
        <taxon>Ascomycota</taxon>
        <taxon>Pezizomycotina</taxon>
        <taxon>Pezizomycetes</taxon>
        <taxon>Pezizales</taxon>
        <taxon>Morchellaceae</taxon>
        <taxon>Morchella</taxon>
    </lineage>
</organism>
<dbReference type="GO" id="GO:0003723">
    <property type="term" value="F:RNA binding"/>
    <property type="evidence" value="ECO:0007669"/>
    <property type="project" value="UniProtKB-KW"/>
</dbReference>
<dbReference type="SUPFAM" id="SSF52058">
    <property type="entry name" value="L domain-like"/>
    <property type="match status" value="1"/>
</dbReference>
<comment type="catalytic activity">
    <reaction evidence="1">
        <text>Exonucleolytic cleavage of poly(A) to 5'-AMP.</text>
        <dbReference type="EC" id="3.1.13.4"/>
    </reaction>
</comment>
<dbReference type="InterPro" id="IPR005135">
    <property type="entry name" value="Endo/exonuclease/phosphatase"/>
</dbReference>
<feature type="region of interest" description="Disordered" evidence="24">
    <location>
        <begin position="37"/>
        <end position="103"/>
    </location>
</feature>
<keyword evidence="12" id="KW-0378">Hydrolase</keyword>
<evidence type="ECO:0000256" key="22">
    <source>
        <dbReference type="ARBA" id="ARBA00033317"/>
    </source>
</evidence>
<evidence type="ECO:0000256" key="19">
    <source>
        <dbReference type="ARBA" id="ARBA00023475"/>
    </source>
</evidence>
<dbReference type="InterPro" id="IPR032675">
    <property type="entry name" value="LRR_dom_sf"/>
</dbReference>
<evidence type="ECO:0000256" key="10">
    <source>
        <dbReference type="ARBA" id="ARBA00022723"/>
    </source>
</evidence>
<evidence type="ECO:0000256" key="14">
    <source>
        <dbReference type="ARBA" id="ARBA00022842"/>
    </source>
</evidence>
<sequence length="681" mass="76353">MLNTQTQRNYMPQQQNMAKFFPMGHNQQVDHSVNHVQNNAGNNSMAGGHSHSYSSGGMGNQAYSSPQHVSNGTQNNLQNTSQHWQEQQNLVSVSRASSAPHHHARQVALLNKVSSAQVTGGVNPSSYQPVNGQHRKDGPPADILENRKGENGEIERQDWKALDLGGQGLRALSNALFQYTFLDKLYINHNKLTELPSAIGRLKLLQLLDASGNQLTELPPELGMLTNLKSLFVFDNQLTNLPYELGSLYQLDVLGIEGNPMSEAIKQTMIKDGTRAVIINLRESMPISMPPAERDWIVLDDTGKNDAKAQADKFQVLCYNILCEKYATPQMYGYAPSWVVAWDYRKGMIKDQLLDSKADIICLQEVDWENYSEYFMPELAIAEYKGVFYPKSRAKTMNEHEKKSVDGCATFFKSTKFMLLDKQVIDFSSSAIQREDMKKTADIYNRVMPKDNIAVISFLENKQTGSRMIVANVHIFWDPQFRDVKLVQVAMLMEELSKYADKWAKMPRSSNKTGINKSELADDVPAPTYATGAAIPLIICGDFNSIADSGVYELLSRGSVASDHDDLKDRVYGNFTRDGMSHPFSLKSSYSNIGELKFTNYTPGFTGVIDYIWYTMNNLNVSGLMGDVDIEYLARVPGFPNVHFPSDHILLQAEFTVKPPRKEIVKPPPPDFGQQSSSRKP</sequence>
<evidence type="ECO:0000256" key="15">
    <source>
        <dbReference type="ARBA" id="ARBA00022884"/>
    </source>
</evidence>
<dbReference type="GO" id="GO:0005737">
    <property type="term" value="C:cytoplasm"/>
    <property type="evidence" value="ECO:0007669"/>
    <property type="project" value="UniProtKB-SubCell"/>
</dbReference>
<evidence type="ECO:0000256" key="6">
    <source>
        <dbReference type="ARBA" id="ARBA00012161"/>
    </source>
</evidence>
<keyword evidence="7" id="KW-0963">Cytoplasm</keyword>
<evidence type="ECO:0000259" key="25">
    <source>
        <dbReference type="Pfam" id="PF03372"/>
    </source>
</evidence>
<dbReference type="AlphaFoldDB" id="A0A3N4L4A2"/>
<dbReference type="FunCoup" id="A0A3N4L4A2">
    <property type="interactions" value="451"/>
</dbReference>
<accession>A0A3N4L4A2</accession>
<dbReference type="GO" id="GO:0004535">
    <property type="term" value="F:poly(A)-specific ribonuclease activity"/>
    <property type="evidence" value="ECO:0007669"/>
    <property type="project" value="UniProtKB-EC"/>
</dbReference>
<keyword evidence="8" id="KW-0433">Leucine-rich repeat</keyword>
<gene>
    <name evidence="27" type="ORF">P167DRAFT_551498</name>
</gene>
<dbReference type="InterPro" id="IPR050410">
    <property type="entry name" value="CCR4/nocturin_mRNA_transcr"/>
</dbReference>
<evidence type="ECO:0000256" key="17">
    <source>
        <dbReference type="ARBA" id="ARBA00023163"/>
    </source>
</evidence>
<dbReference type="Pfam" id="PF03372">
    <property type="entry name" value="Exo_endo_phos"/>
    <property type="match status" value="1"/>
</dbReference>
<feature type="compositionally biased region" description="Basic and acidic residues" evidence="24">
    <location>
        <begin position="134"/>
        <end position="152"/>
    </location>
</feature>
<keyword evidence="18" id="KW-0539">Nucleus</keyword>
<dbReference type="FunFam" id="3.80.10.10:FF:000447">
    <property type="entry name" value="Glucose-repressible alcohol dehydrogenase transcriptional effector"/>
    <property type="match status" value="1"/>
</dbReference>
<comment type="function">
    <text evidence="23">Acts as a catalytic component of the CCR4-NOT core complex, which in the nucleus seems to be a general transcription factor, and in the cytoplasm the major mRNA deadenylase involved in mRNA turnover. Ccr4 has 3'-5' RNase activity with a strong preference for polyadenylated substrates and also low exonuclease activity towards single-stranded DNA.</text>
</comment>
<evidence type="ECO:0000256" key="24">
    <source>
        <dbReference type="SAM" id="MobiDB-lite"/>
    </source>
</evidence>
<dbReference type="Pfam" id="PF23598">
    <property type="entry name" value="LRR_14"/>
    <property type="match status" value="1"/>
</dbReference>
<protein>
    <recommendedName>
        <fullName evidence="19">CCR4-Not complex 3'-5'-exoribonuclease subunit Ccr4</fullName>
        <ecNumber evidence="6">3.1.13.4</ecNumber>
    </recommendedName>
    <alternativeName>
        <fullName evidence="20">Carbon catabolite repressor protein 4</fullName>
    </alternativeName>
    <alternativeName>
        <fullName evidence="21">Cytoplasmic deadenylase</fullName>
    </alternativeName>
    <alternativeName>
        <fullName evidence="22">Glucose-repressible alcohol dehydrogenase transcriptional effector</fullName>
    </alternativeName>
</protein>
<evidence type="ECO:0000256" key="3">
    <source>
        <dbReference type="ARBA" id="ARBA00004123"/>
    </source>
</evidence>
<dbReference type="InterPro" id="IPR003591">
    <property type="entry name" value="Leu-rich_rpt_typical-subtyp"/>
</dbReference>
<evidence type="ECO:0000256" key="2">
    <source>
        <dbReference type="ARBA" id="ARBA00001946"/>
    </source>
</evidence>
<dbReference type="FunFam" id="3.60.10.10:FF:000037">
    <property type="entry name" value="Glucose-repressible alcohol dehydrogenase transcriptional effector"/>
    <property type="match status" value="1"/>
</dbReference>
<dbReference type="InParanoid" id="A0A3N4L4A2"/>
<dbReference type="Proteomes" id="UP000277580">
    <property type="component" value="Unassembled WGS sequence"/>
</dbReference>
<keyword evidence="15" id="KW-0694">RNA-binding</keyword>
<evidence type="ECO:0000313" key="28">
    <source>
        <dbReference type="Proteomes" id="UP000277580"/>
    </source>
</evidence>
<keyword evidence="11" id="KW-0677">Repeat</keyword>
<dbReference type="GO" id="GO:0005634">
    <property type="term" value="C:nucleus"/>
    <property type="evidence" value="ECO:0007669"/>
    <property type="project" value="UniProtKB-SubCell"/>
</dbReference>
<dbReference type="CDD" id="cd09097">
    <property type="entry name" value="Deadenylase_CCR4"/>
    <property type="match status" value="1"/>
</dbReference>
<evidence type="ECO:0000256" key="18">
    <source>
        <dbReference type="ARBA" id="ARBA00023242"/>
    </source>
</evidence>